<dbReference type="Proteomes" id="UP000029981">
    <property type="component" value="Chromosome 3"/>
</dbReference>
<reference evidence="1 2" key="2">
    <citation type="journal article" date="2009" name="PLoS ONE">
        <title>An integrated genetic and cytogenetic map of the cucumber genome.</title>
        <authorList>
            <person name="Ren Y."/>
            <person name="Zhang Z."/>
            <person name="Liu J."/>
            <person name="Staub J.E."/>
            <person name="Han Y."/>
            <person name="Cheng Z."/>
            <person name="Li X."/>
            <person name="Lu J."/>
            <person name="Miao H."/>
            <person name="Kang H."/>
            <person name="Xie B."/>
            <person name="Gu X."/>
            <person name="Wang X."/>
            <person name="Du Y."/>
            <person name="Jin W."/>
            <person name="Huang S."/>
        </authorList>
    </citation>
    <scope>NUCLEOTIDE SEQUENCE [LARGE SCALE GENOMIC DNA]</scope>
    <source>
        <strain evidence="2">cv. 9930</strain>
    </source>
</reference>
<reference evidence="1 2" key="4">
    <citation type="journal article" date="2011" name="BMC Genomics">
        <title>RNA-Seq improves annotation of protein-coding genes in the cucumber genome.</title>
        <authorList>
            <person name="Li Z."/>
            <person name="Zhang Z."/>
            <person name="Yan P."/>
            <person name="Huang S."/>
            <person name="Fei Z."/>
            <person name="Lin K."/>
        </authorList>
    </citation>
    <scope>NUCLEOTIDE SEQUENCE [LARGE SCALE GENOMIC DNA]</scope>
    <source>
        <strain evidence="2">cv. 9930</strain>
    </source>
</reference>
<dbReference type="AlphaFoldDB" id="A0A0A0L686"/>
<keyword evidence="2" id="KW-1185">Reference proteome</keyword>
<organism evidence="1 2">
    <name type="scientific">Cucumis sativus</name>
    <name type="common">Cucumber</name>
    <dbReference type="NCBI Taxonomy" id="3659"/>
    <lineage>
        <taxon>Eukaryota</taxon>
        <taxon>Viridiplantae</taxon>
        <taxon>Streptophyta</taxon>
        <taxon>Embryophyta</taxon>
        <taxon>Tracheophyta</taxon>
        <taxon>Spermatophyta</taxon>
        <taxon>Magnoliopsida</taxon>
        <taxon>eudicotyledons</taxon>
        <taxon>Gunneridae</taxon>
        <taxon>Pentapetalae</taxon>
        <taxon>rosids</taxon>
        <taxon>fabids</taxon>
        <taxon>Cucurbitales</taxon>
        <taxon>Cucurbitaceae</taxon>
        <taxon>Benincaseae</taxon>
        <taxon>Cucumis</taxon>
    </lineage>
</organism>
<sequence>MASFPPLFQRSLFLLTSLSPFKFPSRIAFFQASHFEKTTFSQENSIPSFFPSQITSLTPSFTTLILLQVWLTHQNLEENREKTVSFPGEISSRCLSLKMIHSCKWKPRVVHFFMNFR</sequence>
<name>A0A0A0L686_CUCSA</name>
<evidence type="ECO:0000313" key="1">
    <source>
        <dbReference type="EMBL" id="KGN57293.1"/>
    </source>
</evidence>
<reference evidence="1 2" key="3">
    <citation type="journal article" date="2010" name="BMC Genomics">
        <title>Transcriptome sequencing and comparative analysis of cucumber flowers with different sex types.</title>
        <authorList>
            <person name="Guo S."/>
            <person name="Zheng Y."/>
            <person name="Joung J.G."/>
            <person name="Liu S."/>
            <person name="Zhang Z."/>
            <person name="Crasta O.R."/>
            <person name="Sobral B.W."/>
            <person name="Xu Y."/>
            <person name="Huang S."/>
            <person name="Fei Z."/>
        </authorList>
    </citation>
    <scope>NUCLEOTIDE SEQUENCE [LARGE SCALE GENOMIC DNA]</scope>
    <source>
        <strain evidence="2">cv. 9930</strain>
    </source>
</reference>
<reference evidence="1 2" key="1">
    <citation type="journal article" date="2009" name="Nat. Genet.">
        <title>The genome of the cucumber, Cucumis sativus L.</title>
        <authorList>
            <person name="Huang S."/>
            <person name="Li R."/>
            <person name="Zhang Z."/>
            <person name="Li L."/>
            <person name="Gu X."/>
            <person name="Fan W."/>
            <person name="Lucas W.J."/>
            <person name="Wang X."/>
            <person name="Xie B."/>
            <person name="Ni P."/>
            <person name="Ren Y."/>
            <person name="Zhu H."/>
            <person name="Li J."/>
            <person name="Lin K."/>
            <person name="Jin W."/>
            <person name="Fei Z."/>
            <person name="Li G."/>
            <person name="Staub J."/>
            <person name="Kilian A."/>
            <person name="van der Vossen E.A."/>
            <person name="Wu Y."/>
            <person name="Guo J."/>
            <person name="He J."/>
            <person name="Jia Z."/>
            <person name="Ren Y."/>
            <person name="Tian G."/>
            <person name="Lu Y."/>
            <person name="Ruan J."/>
            <person name="Qian W."/>
            <person name="Wang M."/>
            <person name="Huang Q."/>
            <person name="Li B."/>
            <person name="Xuan Z."/>
            <person name="Cao J."/>
            <person name="Asan"/>
            <person name="Wu Z."/>
            <person name="Zhang J."/>
            <person name="Cai Q."/>
            <person name="Bai Y."/>
            <person name="Zhao B."/>
            <person name="Han Y."/>
            <person name="Li Y."/>
            <person name="Li X."/>
            <person name="Wang S."/>
            <person name="Shi Q."/>
            <person name="Liu S."/>
            <person name="Cho W.K."/>
            <person name="Kim J.Y."/>
            <person name="Xu Y."/>
            <person name="Heller-Uszynska K."/>
            <person name="Miao H."/>
            <person name="Cheng Z."/>
            <person name="Zhang S."/>
            <person name="Wu J."/>
            <person name="Yang Y."/>
            <person name="Kang H."/>
            <person name="Li M."/>
            <person name="Liang H."/>
            <person name="Ren X."/>
            <person name="Shi Z."/>
            <person name="Wen M."/>
            <person name="Jian M."/>
            <person name="Yang H."/>
            <person name="Zhang G."/>
            <person name="Yang Z."/>
            <person name="Chen R."/>
            <person name="Liu S."/>
            <person name="Li J."/>
            <person name="Ma L."/>
            <person name="Liu H."/>
            <person name="Zhou Y."/>
            <person name="Zhao J."/>
            <person name="Fang X."/>
            <person name="Li G."/>
            <person name="Fang L."/>
            <person name="Li Y."/>
            <person name="Liu D."/>
            <person name="Zheng H."/>
            <person name="Zhang Y."/>
            <person name="Qin N."/>
            <person name="Li Z."/>
            <person name="Yang G."/>
            <person name="Yang S."/>
            <person name="Bolund L."/>
            <person name="Kristiansen K."/>
            <person name="Zheng H."/>
            <person name="Li S."/>
            <person name="Zhang X."/>
            <person name="Yang H."/>
            <person name="Wang J."/>
            <person name="Sun R."/>
            <person name="Zhang B."/>
            <person name="Jiang S."/>
            <person name="Wang J."/>
            <person name="Du Y."/>
            <person name="Li S."/>
        </authorList>
    </citation>
    <scope>NUCLEOTIDE SEQUENCE [LARGE SCALE GENOMIC DNA]</scope>
    <source>
        <strain evidence="2">cv. 9930</strain>
    </source>
</reference>
<proteinExistence type="predicted"/>
<protein>
    <submittedName>
        <fullName evidence="1">Uncharacterized protein</fullName>
    </submittedName>
</protein>
<dbReference type="EMBL" id="CM002924">
    <property type="protein sequence ID" value="KGN57293.1"/>
    <property type="molecule type" value="Genomic_DNA"/>
</dbReference>
<gene>
    <name evidence="1" type="ORF">Csa_3G176880</name>
</gene>
<accession>A0A0A0L686</accession>
<evidence type="ECO:0000313" key="2">
    <source>
        <dbReference type="Proteomes" id="UP000029981"/>
    </source>
</evidence>
<dbReference type="Gramene" id="KGN57293">
    <property type="protein sequence ID" value="KGN57293"/>
    <property type="gene ID" value="Csa_3G176880"/>
</dbReference>